<feature type="non-terminal residue" evidence="1">
    <location>
        <position position="1"/>
    </location>
</feature>
<dbReference type="Proteomes" id="UP000184499">
    <property type="component" value="Unassembled WGS sequence"/>
</dbReference>
<dbReference type="GeneID" id="93570081"/>
<organism evidence="1 2">
    <name type="scientific">Aspergillus brasiliensis (strain CBS 101740 / IMI 381727 / IBT 21946)</name>
    <dbReference type="NCBI Taxonomy" id="767769"/>
    <lineage>
        <taxon>Eukaryota</taxon>
        <taxon>Fungi</taxon>
        <taxon>Dikarya</taxon>
        <taxon>Ascomycota</taxon>
        <taxon>Pezizomycotina</taxon>
        <taxon>Eurotiomycetes</taxon>
        <taxon>Eurotiomycetidae</taxon>
        <taxon>Eurotiales</taxon>
        <taxon>Aspergillaceae</taxon>
        <taxon>Aspergillus</taxon>
        <taxon>Aspergillus subgen. Circumdati</taxon>
    </lineage>
</organism>
<dbReference type="RefSeq" id="XP_067480118.1">
    <property type="nucleotide sequence ID" value="XM_067617593.1"/>
</dbReference>
<dbReference type="OrthoDB" id="4508413at2759"/>
<evidence type="ECO:0000313" key="1">
    <source>
        <dbReference type="EMBL" id="OJJ72870.1"/>
    </source>
</evidence>
<name>A0A1L9UMN6_ASPBC</name>
<protein>
    <submittedName>
        <fullName evidence="1">Uncharacterized protein</fullName>
    </submittedName>
</protein>
<dbReference type="EMBL" id="KV878683">
    <property type="protein sequence ID" value="OJJ72870.1"/>
    <property type="molecule type" value="Genomic_DNA"/>
</dbReference>
<dbReference type="VEuPathDB" id="FungiDB:ASPBRDRAFT_123368"/>
<reference evidence="2" key="1">
    <citation type="journal article" date="2017" name="Genome Biol.">
        <title>Comparative genomics reveals high biological diversity and specific adaptations in the industrially and medically important fungal genus Aspergillus.</title>
        <authorList>
            <person name="de Vries R.P."/>
            <person name="Riley R."/>
            <person name="Wiebenga A."/>
            <person name="Aguilar-Osorio G."/>
            <person name="Amillis S."/>
            <person name="Uchima C.A."/>
            <person name="Anderluh G."/>
            <person name="Asadollahi M."/>
            <person name="Askin M."/>
            <person name="Barry K."/>
            <person name="Battaglia E."/>
            <person name="Bayram O."/>
            <person name="Benocci T."/>
            <person name="Braus-Stromeyer S.A."/>
            <person name="Caldana C."/>
            <person name="Canovas D."/>
            <person name="Cerqueira G.C."/>
            <person name="Chen F."/>
            <person name="Chen W."/>
            <person name="Choi C."/>
            <person name="Clum A."/>
            <person name="Dos Santos R.A."/>
            <person name="Damasio A.R."/>
            <person name="Diallinas G."/>
            <person name="Emri T."/>
            <person name="Fekete E."/>
            <person name="Flipphi M."/>
            <person name="Freyberg S."/>
            <person name="Gallo A."/>
            <person name="Gournas C."/>
            <person name="Habgood R."/>
            <person name="Hainaut M."/>
            <person name="Harispe M.L."/>
            <person name="Henrissat B."/>
            <person name="Hilden K.S."/>
            <person name="Hope R."/>
            <person name="Hossain A."/>
            <person name="Karabika E."/>
            <person name="Karaffa L."/>
            <person name="Karanyi Z."/>
            <person name="Krasevec N."/>
            <person name="Kuo A."/>
            <person name="Kusch H."/>
            <person name="LaButti K."/>
            <person name="Lagendijk E.L."/>
            <person name="Lapidus A."/>
            <person name="Levasseur A."/>
            <person name="Lindquist E."/>
            <person name="Lipzen A."/>
            <person name="Logrieco A.F."/>
            <person name="MacCabe A."/>
            <person name="Maekelae M.R."/>
            <person name="Malavazi I."/>
            <person name="Melin P."/>
            <person name="Meyer V."/>
            <person name="Mielnichuk N."/>
            <person name="Miskei M."/>
            <person name="Molnar A.P."/>
            <person name="Mule G."/>
            <person name="Ngan C.Y."/>
            <person name="Orejas M."/>
            <person name="Orosz E."/>
            <person name="Ouedraogo J.P."/>
            <person name="Overkamp K.M."/>
            <person name="Park H.-S."/>
            <person name="Perrone G."/>
            <person name="Piumi F."/>
            <person name="Punt P.J."/>
            <person name="Ram A.F."/>
            <person name="Ramon A."/>
            <person name="Rauscher S."/>
            <person name="Record E."/>
            <person name="Riano-Pachon D.M."/>
            <person name="Robert V."/>
            <person name="Roehrig J."/>
            <person name="Ruller R."/>
            <person name="Salamov A."/>
            <person name="Salih N.S."/>
            <person name="Samson R.A."/>
            <person name="Sandor E."/>
            <person name="Sanguinetti M."/>
            <person name="Schuetze T."/>
            <person name="Sepcic K."/>
            <person name="Shelest E."/>
            <person name="Sherlock G."/>
            <person name="Sophianopoulou V."/>
            <person name="Squina F.M."/>
            <person name="Sun H."/>
            <person name="Susca A."/>
            <person name="Todd R.B."/>
            <person name="Tsang A."/>
            <person name="Unkles S.E."/>
            <person name="van de Wiele N."/>
            <person name="van Rossen-Uffink D."/>
            <person name="Oliveira J.V."/>
            <person name="Vesth T.C."/>
            <person name="Visser J."/>
            <person name="Yu J.-H."/>
            <person name="Zhou M."/>
            <person name="Andersen M.R."/>
            <person name="Archer D.B."/>
            <person name="Baker S.E."/>
            <person name="Benoit I."/>
            <person name="Brakhage A.A."/>
            <person name="Braus G.H."/>
            <person name="Fischer R."/>
            <person name="Frisvad J.C."/>
            <person name="Goldman G.H."/>
            <person name="Houbraken J."/>
            <person name="Oakley B."/>
            <person name="Pocsi I."/>
            <person name="Scazzocchio C."/>
            <person name="Seiboth B."/>
            <person name="vanKuyk P.A."/>
            <person name="Wortman J."/>
            <person name="Dyer P.S."/>
            <person name="Grigoriev I.V."/>
        </authorList>
    </citation>
    <scope>NUCLEOTIDE SEQUENCE [LARGE SCALE GENOMIC DNA]</scope>
    <source>
        <strain evidence="2">CBS 101740 / IMI 381727 / IBT 21946</strain>
    </source>
</reference>
<evidence type="ECO:0000313" key="2">
    <source>
        <dbReference type="Proteomes" id="UP000184499"/>
    </source>
</evidence>
<gene>
    <name evidence="1" type="ORF">ASPBRDRAFT_123368</name>
</gene>
<keyword evidence="2" id="KW-1185">Reference proteome</keyword>
<proteinExistence type="predicted"/>
<accession>A0A1L9UMN6</accession>
<sequence length="72" mass="7690">VTMSSPAEAITALFGGMVTLNIHLLIPNLTSVPQTLDCVSLGRTYGSALPSAYVVYLARNGQVLRNHTMSKK</sequence>
<dbReference type="AlphaFoldDB" id="A0A1L9UMN6"/>